<protein>
    <submittedName>
        <fullName evidence="2">Uncharacterized protein</fullName>
    </submittedName>
</protein>
<evidence type="ECO:0000256" key="1">
    <source>
        <dbReference type="SAM" id="SignalP"/>
    </source>
</evidence>
<keyword evidence="1" id="KW-0732">Signal</keyword>
<sequence>MLIRSALRTFVTAVALATLAVAARAETFVGSNIDSRVLVGVKANAQGVQAMMPEGWTSVPFPSGPMKGSNLLLALIDGVLEMDAEGKPLDPPSRRAAVLVGLGKKDDAVRMYVFRMITTVPDRDPYSVATAAEIERTTSLAGPANGGRESTDEWRIKPAGGGELVFSLAYKTGKRSWAPGQLFPHSAAKPDFSRIYRYEQLVDLVASTAVGKPSSGKFSMTSTVTDLGAVLDGSEEIIAVMDVPVYVRKVFLP</sequence>
<feature type="signal peptide" evidence="1">
    <location>
        <begin position="1"/>
        <end position="22"/>
    </location>
</feature>
<proteinExistence type="predicted"/>
<dbReference type="OrthoDB" id="7059801at2"/>
<evidence type="ECO:0000313" key="3">
    <source>
        <dbReference type="Proteomes" id="UP000221168"/>
    </source>
</evidence>
<keyword evidence="3" id="KW-1185">Reference proteome</keyword>
<gene>
    <name evidence="2" type="ORF">CSC94_19350</name>
</gene>
<reference evidence="2 3" key="1">
    <citation type="submission" date="2017-10" db="EMBL/GenBank/DDBJ databases">
        <title>Sedimentibacterium mangrovi gen. nov., sp. nov., a novel member of family Phyllobacteriacea isolated from mangrove sediment.</title>
        <authorList>
            <person name="Liao H."/>
            <person name="Tian Y."/>
        </authorList>
    </citation>
    <scope>NUCLEOTIDE SEQUENCE [LARGE SCALE GENOMIC DNA]</scope>
    <source>
        <strain evidence="2 3">X9-2-2</strain>
    </source>
</reference>
<dbReference type="Proteomes" id="UP000221168">
    <property type="component" value="Unassembled WGS sequence"/>
</dbReference>
<name>A0A2G1QIN8_9HYPH</name>
<comment type="caution">
    <text evidence="2">The sequence shown here is derived from an EMBL/GenBank/DDBJ whole genome shotgun (WGS) entry which is preliminary data.</text>
</comment>
<evidence type="ECO:0000313" key="2">
    <source>
        <dbReference type="EMBL" id="PHP65386.1"/>
    </source>
</evidence>
<dbReference type="EMBL" id="PDVP01000016">
    <property type="protein sequence ID" value="PHP65386.1"/>
    <property type="molecule type" value="Genomic_DNA"/>
</dbReference>
<organism evidence="2 3">
    <name type="scientific">Zhengella mangrovi</name>
    <dbReference type="NCBI Taxonomy" id="1982044"/>
    <lineage>
        <taxon>Bacteria</taxon>
        <taxon>Pseudomonadati</taxon>
        <taxon>Pseudomonadota</taxon>
        <taxon>Alphaproteobacteria</taxon>
        <taxon>Hyphomicrobiales</taxon>
        <taxon>Notoacmeibacteraceae</taxon>
        <taxon>Zhengella</taxon>
    </lineage>
</organism>
<accession>A0A2G1QIN8</accession>
<feature type="chain" id="PRO_5013847727" evidence="1">
    <location>
        <begin position="23"/>
        <end position="253"/>
    </location>
</feature>
<dbReference type="AlphaFoldDB" id="A0A2G1QIN8"/>